<dbReference type="VEuPathDB" id="FungiDB:PC110_g20420"/>
<gene>
    <name evidence="2" type="ORF">PC110_g20420</name>
</gene>
<evidence type="ECO:0000313" key="2">
    <source>
        <dbReference type="EMBL" id="RAW23144.1"/>
    </source>
</evidence>
<proteinExistence type="predicted"/>
<sequence length="300" mass="33137">MSGDSESVDDERDAISPTPPAEGTSESAYVEQVLRSFGSSFALAALEFLSEIAESSLEMTPEQLRALEQIVDRAMGEARERLCCSGNSNAKELHQERGGRLGDVLVAAFQLAASQLKVPDTDTHQLLWRCEQVVDVLWSVGVQERKSRDQRLLWQELLCHRWDEVAASLALELLLSAADVFDALVSDQERVSVLRPDVPQWFDEDDSEGSDSEQEAGVPLQTDVDENGSSQVECLASTTTVPQWFEDVDDEEEPDVDLLQCASENSNSLPEALGLATQWERDTCAVDRVVGTDETSKHQH</sequence>
<dbReference type="Proteomes" id="UP000251314">
    <property type="component" value="Unassembled WGS sequence"/>
</dbReference>
<comment type="caution">
    <text evidence="2">The sequence shown here is derived from an EMBL/GenBank/DDBJ whole genome shotgun (WGS) entry which is preliminary data.</text>
</comment>
<dbReference type="EMBL" id="MJFZ01001124">
    <property type="protein sequence ID" value="RAW23144.1"/>
    <property type="molecule type" value="Genomic_DNA"/>
</dbReference>
<evidence type="ECO:0000256" key="1">
    <source>
        <dbReference type="SAM" id="MobiDB-lite"/>
    </source>
</evidence>
<dbReference type="OrthoDB" id="129168at2759"/>
<feature type="compositionally biased region" description="Acidic residues" evidence="1">
    <location>
        <begin position="202"/>
        <end position="214"/>
    </location>
</feature>
<feature type="region of interest" description="Disordered" evidence="1">
    <location>
        <begin position="197"/>
        <end position="217"/>
    </location>
</feature>
<dbReference type="AlphaFoldDB" id="A0A329RF29"/>
<evidence type="ECO:0000313" key="3">
    <source>
        <dbReference type="Proteomes" id="UP000251314"/>
    </source>
</evidence>
<protein>
    <submittedName>
        <fullName evidence="2">Uncharacterized protein</fullName>
    </submittedName>
</protein>
<name>A0A329RF29_9STRA</name>
<organism evidence="2 3">
    <name type="scientific">Phytophthora cactorum</name>
    <dbReference type="NCBI Taxonomy" id="29920"/>
    <lineage>
        <taxon>Eukaryota</taxon>
        <taxon>Sar</taxon>
        <taxon>Stramenopiles</taxon>
        <taxon>Oomycota</taxon>
        <taxon>Peronosporomycetes</taxon>
        <taxon>Peronosporales</taxon>
        <taxon>Peronosporaceae</taxon>
        <taxon>Phytophthora</taxon>
    </lineage>
</organism>
<keyword evidence="3" id="KW-1185">Reference proteome</keyword>
<accession>A0A329RF29</accession>
<reference evidence="2 3" key="1">
    <citation type="submission" date="2018-01" db="EMBL/GenBank/DDBJ databases">
        <title>Draft genome of the strawberry crown rot pathogen Phytophthora cactorum.</title>
        <authorList>
            <person name="Armitage A.D."/>
            <person name="Lysoe E."/>
            <person name="Nellist C.F."/>
            <person name="Harrison R.J."/>
            <person name="Brurberg M.B."/>
        </authorList>
    </citation>
    <scope>NUCLEOTIDE SEQUENCE [LARGE SCALE GENOMIC DNA]</scope>
    <source>
        <strain evidence="2 3">10300</strain>
    </source>
</reference>
<feature type="compositionally biased region" description="Acidic residues" evidence="1">
    <location>
        <begin position="1"/>
        <end position="12"/>
    </location>
</feature>
<feature type="region of interest" description="Disordered" evidence="1">
    <location>
        <begin position="1"/>
        <end position="26"/>
    </location>
</feature>